<organism evidence="2 3">
    <name type="scientific">Heterorhabditis bacteriophora</name>
    <name type="common">Entomopathogenic nematode worm</name>
    <dbReference type="NCBI Taxonomy" id="37862"/>
    <lineage>
        <taxon>Eukaryota</taxon>
        <taxon>Metazoa</taxon>
        <taxon>Ecdysozoa</taxon>
        <taxon>Nematoda</taxon>
        <taxon>Chromadorea</taxon>
        <taxon>Rhabditida</taxon>
        <taxon>Rhabditina</taxon>
        <taxon>Rhabditomorpha</taxon>
        <taxon>Strongyloidea</taxon>
        <taxon>Heterorhabditidae</taxon>
        <taxon>Heterorhabditis</taxon>
    </lineage>
</organism>
<dbReference type="AlphaFoldDB" id="A0A1I7W8D0"/>
<proteinExistence type="predicted"/>
<feature type="signal peptide" evidence="1">
    <location>
        <begin position="1"/>
        <end position="17"/>
    </location>
</feature>
<name>A0A1I7W8D0_HETBA</name>
<sequence>MWIIWAAFPILTSTVTIKIIEIKSPYKGSGKTIFLYPVQNENNTFPHHLIKFETHI</sequence>
<evidence type="ECO:0000313" key="2">
    <source>
        <dbReference type="Proteomes" id="UP000095283"/>
    </source>
</evidence>
<feature type="chain" id="PRO_5009310505" evidence="1">
    <location>
        <begin position="18"/>
        <end position="56"/>
    </location>
</feature>
<protein>
    <submittedName>
        <fullName evidence="3">Secreted protein</fullName>
    </submittedName>
</protein>
<dbReference type="Proteomes" id="UP000095283">
    <property type="component" value="Unplaced"/>
</dbReference>
<keyword evidence="2" id="KW-1185">Reference proteome</keyword>
<keyword evidence="1" id="KW-0732">Signal</keyword>
<reference evidence="3" key="1">
    <citation type="submission" date="2016-11" db="UniProtKB">
        <authorList>
            <consortium name="WormBaseParasite"/>
        </authorList>
    </citation>
    <scope>IDENTIFICATION</scope>
</reference>
<evidence type="ECO:0000313" key="3">
    <source>
        <dbReference type="WBParaSite" id="Hba_00891"/>
    </source>
</evidence>
<dbReference type="WBParaSite" id="Hba_00891">
    <property type="protein sequence ID" value="Hba_00891"/>
    <property type="gene ID" value="Hba_00891"/>
</dbReference>
<accession>A0A1I7W8D0</accession>
<evidence type="ECO:0000256" key="1">
    <source>
        <dbReference type="SAM" id="SignalP"/>
    </source>
</evidence>